<name>A0A0F9L1P6_9ZZZZ</name>
<proteinExistence type="predicted"/>
<evidence type="ECO:0000313" key="1">
    <source>
        <dbReference type="EMBL" id="KKM88609.1"/>
    </source>
</evidence>
<protein>
    <submittedName>
        <fullName evidence="1">Uncharacterized protein</fullName>
    </submittedName>
</protein>
<comment type="caution">
    <text evidence="1">The sequence shown here is derived from an EMBL/GenBank/DDBJ whole genome shotgun (WGS) entry which is preliminary data.</text>
</comment>
<dbReference type="EMBL" id="LAZR01006935">
    <property type="protein sequence ID" value="KKM88609.1"/>
    <property type="molecule type" value="Genomic_DNA"/>
</dbReference>
<accession>A0A0F9L1P6</accession>
<reference evidence="1" key="1">
    <citation type="journal article" date="2015" name="Nature">
        <title>Complex archaea that bridge the gap between prokaryotes and eukaryotes.</title>
        <authorList>
            <person name="Spang A."/>
            <person name="Saw J.H."/>
            <person name="Jorgensen S.L."/>
            <person name="Zaremba-Niedzwiedzka K."/>
            <person name="Martijn J."/>
            <person name="Lind A.E."/>
            <person name="van Eijk R."/>
            <person name="Schleper C."/>
            <person name="Guy L."/>
            <person name="Ettema T.J."/>
        </authorList>
    </citation>
    <scope>NUCLEOTIDE SEQUENCE</scope>
</reference>
<sequence>MNRSLPSEFIHPIAQLMVKYGVDNISSLVLPAHNHNYSPHGNVAISVVLGKRRHTFPFRIGFGDHLAVVLYFEEAEKLYEEKEPSGQLGFTDA</sequence>
<dbReference type="AlphaFoldDB" id="A0A0F9L1P6"/>
<gene>
    <name evidence="1" type="ORF">LCGC14_1257010</name>
</gene>
<organism evidence="1">
    <name type="scientific">marine sediment metagenome</name>
    <dbReference type="NCBI Taxonomy" id="412755"/>
    <lineage>
        <taxon>unclassified sequences</taxon>
        <taxon>metagenomes</taxon>
        <taxon>ecological metagenomes</taxon>
    </lineage>
</organism>